<sequence>MKIHMESFEINHKNIETKGIGLQKEKSLHKSLKNIYCGKDGRMEVMVEGYIIDAVKDNVLYEIQSKNFYNIQNKLKDLVVNNKVVLVHPIAAEKTIILLNEDGQVVSKRKSPKKGKIIDCFDEIMSISHIALDKNLEIEILLTKEEELRIKDGKGSFRRKGISLGDKILVDIVDKYTFKNKEDYYAFLPEDLSPKFTNKDLSSVLGLPVNKIRKMTYTLKKMGLIKETGKRGRELLFEKEME</sequence>
<dbReference type="RefSeq" id="WP_191738905.1">
    <property type="nucleotide sequence ID" value="NZ_JACSQB010000021.1"/>
</dbReference>
<dbReference type="Pfam" id="PF26351">
    <property type="entry name" value="DUF8091"/>
    <property type="match status" value="1"/>
</dbReference>
<protein>
    <recommendedName>
        <fullName evidence="1">DUF8091 domain-containing protein</fullName>
    </recommendedName>
</protein>
<comment type="caution">
    <text evidence="2">The sequence shown here is derived from an EMBL/GenBank/DDBJ whole genome shotgun (WGS) entry which is preliminary data.</text>
</comment>
<evidence type="ECO:0000313" key="3">
    <source>
        <dbReference type="Proteomes" id="UP000627166"/>
    </source>
</evidence>
<dbReference type="EMBL" id="JACSQB010000021">
    <property type="protein sequence ID" value="MBD8045930.1"/>
    <property type="molecule type" value="Genomic_DNA"/>
</dbReference>
<dbReference type="Proteomes" id="UP000627166">
    <property type="component" value="Unassembled WGS sequence"/>
</dbReference>
<organism evidence="2 3">
    <name type="scientific">Clostridium faecium</name>
    <dbReference type="NCBI Taxonomy" id="2762223"/>
    <lineage>
        <taxon>Bacteria</taxon>
        <taxon>Bacillati</taxon>
        <taxon>Bacillota</taxon>
        <taxon>Clostridia</taxon>
        <taxon>Eubacteriales</taxon>
        <taxon>Clostridiaceae</taxon>
        <taxon>Clostridium</taxon>
    </lineage>
</organism>
<reference evidence="2 3" key="1">
    <citation type="submission" date="2020-08" db="EMBL/GenBank/DDBJ databases">
        <title>A Genomic Blueprint of the Chicken Gut Microbiome.</title>
        <authorList>
            <person name="Gilroy R."/>
            <person name="Ravi A."/>
            <person name="Getino M."/>
            <person name="Pursley I."/>
            <person name="Horton D.L."/>
            <person name="Alikhan N.-F."/>
            <person name="Baker D."/>
            <person name="Gharbi K."/>
            <person name="Hall N."/>
            <person name="Watson M."/>
            <person name="Adriaenssens E.M."/>
            <person name="Foster-Nyarko E."/>
            <person name="Jarju S."/>
            <person name="Secka A."/>
            <person name="Antonio M."/>
            <person name="Oren A."/>
            <person name="Chaudhuri R."/>
            <person name="La Ragione R.M."/>
            <person name="Hildebrand F."/>
            <person name="Pallen M.J."/>
        </authorList>
    </citation>
    <scope>NUCLEOTIDE SEQUENCE [LARGE SCALE GENOMIC DNA]</scope>
    <source>
        <strain evidence="2 3">N37</strain>
    </source>
</reference>
<feature type="domain" description="DUF8091" evidence="1">
    <location>
        <begin position="26"/>
        <end position="179"/>
    </location>
</feature>
<gene>
    <name evidence="2" type="ORF">H9637_02550</name>
</gene>
<accession>A0ABR8YNV9</accession>
<name>A0ABR8YNV9_9CLOT</name>
<keyword evidence="3" id="KW-1185">Reference proteome</keyword>
<evidence type="ECO:0000313" key="2">
    <source>
        <dbReference type="EMBL" id="MBD8045930.1"/>
    </source>
</evidence>
<evidence type="ECO:0000259" key="1">
    <source>
        <dbReference type="Pfam" id="PF26351"/>
    </source>
</evidence>
<proteinExistence type="predicted"/>
<dbReference type="InterPro" id="IPR058404">
    <property type="entry name" value="DUF8091"/>
</dbReference>